<reference evidence="4 5" key="1">
    <citation type="submission" date="2018-12" db="EMBL/GenBank/DDBJ databases">
        <title>Genome Sequence of Candidatus Viridilinea halotolerans isolated from saline sulfide-rich spring.</title>
        <authorList>
            <person name="Grouzdev D.S."/>
            <person name="Burganskaya E.I."/>
            <person name="Krutkina M.S."/>
            <person name="Sukhacheva M.V."/>
            <person name="Gorlenko V.M."/>
        </authorList>
    </citation>
    <scope>NUCLEOTIDE SEQUENCE [LARGE SCALE GENOMIC DNA]</scope>
    <source>
        <strain evidence="4">Chok-6</strain>
    </source>
</reference>
<feature type="transmembrane region" description="Helical" evidence="3">
    <location>
        <begin position="1400"/>
        <end position="1422"/>
    </location>
</feature>
<feature type="transmembrane region" description="Helical" evidence="3">
    <location>
        <begin position="1313"/>
        <end position="1336"/>
    </location>
</feature>
<evidence type="ECO:0000256" key="1">
    <source>
        <dbReference type="SAM" id="Coils"/>
    </source>
</evidence>
<feature type="transmembrane region" description="Helical" evidence="3">
    <location>
        <begin position="1133"/>
        <end position="1157"/>
    </location>
</feature>
<feature type="compositionally biased region" description="Gly residues" evidence="2">
    <location>
        <begin position="1484"/>
        <end position="1495"/>
    </location>
</feature>
<protein>
    <recommendedName>
        <fullName evidence="6">Tape measure protein</fullName>
    </recommendedName>
</protein>
<feature type="region of interest" description="Disordered" evidence="2">
    <location>
        <begin position="1476"/>
        <end position="1500"/>
    </location>
</feature>
<dbReference type="EMBL" id="RSAS01000200">
    <property type="protein sequence ID" value="RRR75282.1"/>
    <property type="molecule type" value="Genomic_DNA"/>
</dbReference>
<keyword evidence="3" id="KW-1133">Transmembrane helix</keyword>
<gene>
    <name evidence="4" type="ORF">EI684_05105</name>
</gene>
<feature type="coiled-coil region" evidence="1">
    <location>
        <begin position="578"/>
        <end position="609"/>
    </location>
</feature>
<feature type="transmembrane region" description="Helical" evidence="3">
    <location>
        <begin position="1244"/>
        <end position="1267"/>
    </location>
</feature>
<keyword evidence="3" id="KW-0812">Transmembrane</keyword>
<evidence type="ECO:0000313" key="5">
    <source>
        <dbReference type="Proteomes" id="UP000280307"/>
    </source>
</evidence>
<name>A0A426U5M2_9CHLR</name>
<feature type="transmembrane region" description="Helical" evidence="3">
    <location>
        <begin position="1279"/>
        <end position="1307"/>
    </location>
</feature>
<accession>A0A426U5M2</accession>
<evidence type="ECO:0000313" key="4">
    <source>
        <dbReference type="EMBL" id="RRR75282.1"/>
    </source>
</evidence>
<feature type="transmembrane region" description="Helical" evidence="3">
    <location>
        <begin position="997"/>
        <end position="1020"/>
    </location>
</feature>
<keyword evidence="1" id="KW-0175">Coiled coil</keyword>
<feature type="transmembrane region" description="Helical" evidence="3">
    <location>
        <begin position="1026"/>
        <end position="1047"/>
    </location>
</feature>
<comment type="caution">
    <text evidence="4">The sequence shown here is derived from an EMBL/GenBank/DDBJ whole genome shotgun (WGS) entry which is preliminary data.</text>
</comment>
<feature type="transmembrane region" description="Helical" evidence="3">
    <location>
        <begin position="1357"/>
        <end position="1380"/>
    </location>
</feature>
<feature type="transmembrane region" description="Helical" evidence="3">
    <location>
        <begin position="1068"/>
        <end position="1089"/>
    </location>
</feature>
<evidence type="ECO:0000256" key="2">
    <source>
        <dbReference type="SAM" id="MobiDB-lite"/>
    </source>
</evidence>
<evidence type="ECO:0008006" key="6">
    <source>
        <dbReference type="Google" id="ProtNLM"/>
    </source>
</evidence>
<evidence type="ECO:0000256" key="3">
    <source>
        <dbReference type="SAM" id="Phobius"/>
    </source>
</evidence>
<organism evidence="4 5">
    <name type="scientific">Candidatus Viridilinea halotolerans</name>
    <dbReference type="NCBI Taxonomy" id="2491704"/>
    <lineage>
        <taxon>Bacteria</taxon>
        <taxon>Bacillati</taxon>
        <taxon>Chloroflexota</taxon>
        <taxon>Chloroflexia</taxon>
        <taxon>Chloroflexales</taxon>
        <taxon>Chloroflexineae</taxon>
        <taxon>Oscillochloridaceae</taxon>
        <taxon>Candidatus Viridilinea</taxon>
    </lineage>
</organism>
<proteinExistence type="predicted"/>
<sequence>MSFTLGDILLHFRARATEVDATFEQVERQATRFASQMHDQLTFPIDGNTAPLHAALHHAEGVAQGWAARVRGFLSQALTVTAGTFLTDMIGTGFGMVTGSVIGLNASLESTTIQFATLMKDADAAKAHVLNLFEFAKQTPFETMPIIMASRTLQTFGGAALNTMEHLRSVGDAAAAVSEDIGRVSFWYGRLHSALMGGMAWGEEVIVLQEMGILTADVRNEMERLTAAGASGEEVWAVFANQVGAFDGAMQRMSGTWQGLTSTLADTLSLTGATVFQPVFTFAKQALMMLVALLGTERFNAFVNEAQAVVGRLGSAIMGTVEAILPIVALVWGIFEPLVRVAWQWGTGFIMAFADGISAAVGLVAKAIGGLATLITSLLRPRSPPKVLPDLARWGTQAAEVWMAGWRQADFQQFATIGDDIEGVLHTLVGRGDLAEVDSIPLLQNTSAQLAELLTGFRQTGEVSQEAMDRLRSAAGPAGQAVGDLVEGYLHVERTSRDAARAQEELNDVTERYDAILNPLTAELDGVRRRMQGLRDAERLAKLKQQLATATGPERELIQLEMREVALNRQISAEQTAMKQAQAAAQAKVDAAKQEEQAAQDRLAELQARQKYEAEAVALANRQTALLDQLAQQASETGGVMGDLGGSIAGAVTDVSSVMNDAKDDIALMQEHVGNVMGTMEEMRQRGEEITAPLIGGVGLLTRGLSGLAAFTGLARIPTLLQQAGAALRYLATGDLADTLTHAFAPGSAVISRLIAMRYQVVRFGIEARAAWTTLQGHAQRAGEALRYLATGQMAAALVQAFAPGSTVLRGLVEMRYQVVRFGIELQATGRLMGDSLRFLLTGEVSQGMAAALGPNSPVMQGLVALRTRLVAVSTSAAQGLRLVRASMRFLVTGEVAGGVAGILAAGGGLATLLTTLRQRLVTLGPAAAAVAHHLRDGFTQALANPQSALATLGTRLRAAGSDLLATGQAWAEQILAGMLDRLPDGVRERVTALGPLLLSAFAAVVGGLTLGPLVAGMLLPIGAVVAPLAGLFAPLGVALAAMGGWVRMLVPSAAGLTAAFRTLVQPMALLQPLLNGIGAAALLLGSYLRAPFATLGRLGPFITSSILPAFTRLGPVLLSLRTPLATLFTLGRTLLGFFSPLGILITLVGAFVGAFVSNTNGIRDLTIGAFDPLLQIVTRIGPILWNVLGLFARGDWAGGLNLLHGGLRDLAPILGSAATALQQGIPAIFAAMMQYLGMLGSQLLAWLGAALPPIISALGAWALALLDWIVPMIPPMLAALGVLLGQLLGALGAALPGIIAALAGFVAAFVEWVIVAGPPLLIALGGLLAGMYGWIARQAPGIAGQLGTWILQFIGWIVPTIPRLLLALGGLVASFLGWIVQQAPRVLETLGEWGRQFALWVTTQGIPALVVALSQMFTGLWEELKRLWNAAFADGSIGASLIEGLKVGIQRNWAAFAGWFGAKLRSILPEWAGGSAPDSLPEGAGGAGAGGGAGHRASGGPVRRGHLYVVGEEGPEYFEPGADGMIHPHSVYAAMERPLQSLHGLQDAVAPQRTILPAPSGVPAAAPSPAPAAVPAAPTVAVNLTINHPVLSSEGQQARFTQEILALMRGEVTDAITRILFAQGDA</sequence>
<keyword evidence="3" id="KW-0472">Membrane</keyword>
<dbReference type="Proteomes" id="UP000280307">
    <property type="component" value="Unassembled WGS sequence"/>
</dbReference>